<protein>
    <recommendedName>
        <fullName evidence="8">HIT-type domain-containing protein</fullName>
    </recommendedName>
</protein>
<dbReference type="GO" id="GO:0000463">
    <property type="term" value="P:maturation of LSU-rRNA from tricistronic rRNA transcript (SSU-rRNA, 5.8S rRNA, LSU-rRNA)"/>
    <property type="evidence" value="ECO:0007669"/>
    <property type="project" value="TreeGrafter"/>
</dbReference>
<dbReference type="GO" id="GO:0005634">
    <property type="term" value="C:nucleus"/>
    <property type="evidence" value="ECO:0007669"/>
    <property type="project" value="TreeGrafter"/>
</dbReference>
<dbReference type="Pfam" id="PF25790">
    <property type="entry name" value="BCD1"/>
    <property type="match status" value="1"/>
</dbReference>
<dbReference type="InterPro" id="IPR057721">
    <property type="entry name" value="BCD1_alpha/beta"/>
</dbReference>
<evidence type="ECO:0000256" key="1">
    <source>
        <dbReference type="ARBA" id="ARBA00022553"/>
    </source>
</evidence>
<evidence type="ECO:0000256" key="2">
    <source>
        <dbReference type="ARBA" id="ARBA00022723"/>
    </source>
</evidence>
<keyword evidence="10" id="KW-1185">Reference proteome</keyword>
<comment type="caution">
    <text evidence="9">The sequence shown here is derived from an EMBL/GenBank/DDBJ whole genome shotgun (WGS) entry which is preliminary data.</text>
</comment>
<dbReference type="PANTHER" id="PTHR13483">
    <property type="entry name" value="BOX C_D SNORNA PROTEIN 1-RELATED"/>
    <property type="match status" value="1"/>
</dbReference>
<proteinExistence type="inferred from homology"/>
<dbReference type="CDD" id="cd23023">
    <property type="entry name" value="zf-HIT_BCD1"/>
    <property type="match status" value="1"/>
</dbReference>
<dbReference type="AlphaFoldDB" id="A0AAE0YZT3"/>
<reference evidence="9" key="1">
    <citation type="journal article" date="2023" name="G3 (Bethesda)">
        <title>A reference genome for the long-term kleptoplast-retaining sea slug Elysia crispata morphotype clarki.</title>
        <authorList>
            <person name="Eastman K.E."/>
            <person name="Pendleton A.L."/>
            <person name="Shaikh M.A."/>
            <person name="Suttiyut T."/>
            <person name="Ogas R."/>
            <person name="Tomko P."/>
            <person name="Gavelis G."/>
            <person name="Widhalm J.R."/>
            <person name="Wisecaver J.H."/>
        </authorList>
    </citation>
    <scope>NUCLEOTIDE SEQUENCE</scope>
    <source>
        <strain evidence="9">ECLA1</strain>
    </source>
</reference>
<organism evidence="9 10">
    <name type="scientific">Elysia crispata</name>
    <name type="common">lettuce slug</name>
    <dbReference type="NCBI Taxonomy" id="231223"/>
    <lineage>
        <taxon>Eukaryota</taxon>
        <taxon>Metazoa</taxon>
        <taxon>Spiralia</taxon>
        <taxon>Lophotrochozoa</taxon>
        <taxon>Mollusca</taxon>
        <taxon>Gastropoda</taxon>
        <taxon>Heterobranchia</taxon>
        <taxon>Euthyneura</taxon>
        <taxon>Panpulmonata</taxon>
        <taxon>Sacoglossa</taxon>
        <taxon>Placobranchoidea</taxon>
        <taxon>Plakobranchidae</taxon>
        <taxon>Elysia</taxon>
    </lineage>
</organism>
<evidence type="ECO:0000256" key="3">
    <source>
        <dbReference type="ARBA" id="ARBA00022771"/>
    </source>
</evidence>
<feature type="domain" description="HIT-type" evidence="8">
    <location>
        <begin position="120"/>
        <end position="154"/>
    </location>
</feature>
<evidence type="ECO:0000259" key="8">
    <source>
        <dbReference type="PROSITE" id="PS51083"/>
    </source>
</evidence>
<keyword evidence="3 7" id="KW-0863">Zinc-finger</keyword>
<dbReference type="GO" id="GO:0048254">
    <property type="term" value="P:snoRNA localization"/>
    <property type="evidence" value="ECO:0007669"/>
    <property type="project" value="TreeGrafter"/>
</dbReference>
<sequence length="417" mass="47657">MDQVLDSNRCPAEFSLDETDLDVCTTVHKINDEDSLKSKRPSSHNSTGDKCTDFHAIASLKSNSQTKGAQIEGEIPERSQHEMNSAREMQRYEQSLKVSETFTEEKPATCAKLKTSLNTCQICCHTTAKYRCPRCEIKTCSLPCVKQHKVTSGCTGERDKTAFVDISCYSDKDLLNDYRFLEDAERRLFSNLPAPFSHGRQSARFAPYHLSKRCKFLMNAAYKRGISLSFVHPGLSRNKTNTSFYTISADAIEWHVDWLFSSSNTLVKDERVAETQVLIDAVRKFTNFTEYPHLRKSLEMYRGDKLDSCQFLLKVEGLPANRIRYFPLKPTETLAENLKGLCLIEYPTIVVVSSSDQHAQENYSHLCREDMVEMDRGSARHMVKFHPQLIPSNDVEKEILNINSSLYLGSQEKRNER</sequence>
<comment type="similarity">
    <text evidence="6">Belongs to the BCD1 family.</text>
</comment>
<dbReference type="Proteomes" id="UP001283361">
    <property type="component" value="Unassembled WGS sequence"/>
</dbReference>
<keyword evidence="1" id="KW-0597">Phosphoprotein</keyword>
<dbReference type="GO" id="GO:0000492">
    <property type="term" value="P:box C/D snoRNP assembly"/>
    <property type="evidence" value="ECO:0007669"/>
    <property type="project" value="TreeGrafter"/>
</dbReference>
<dbReference type="Gene3D" id="3.30.60.190">
    <property type="match status" value="1"/>
</dbReference>
<dbReference type="EMBL" id="JAWDGP010005047">
    <property type="protein sequence ID" value="KAK3760102.1"/>
    <property type="molecule type" value="Genomic_DNA"/>
</dbReference>
<dbReference type="GO" id="GO:0070761">
    <property type="term" value="C:pre-snoRNP complex"/>
    <property type="evidence" value="ECO:0007669"/>
    <property type="project" value="TreeGrafter"/>
</dbReference>
<evidence type="ECO:0000256" key="5">
    <source>
        <dbReference type="ARBA" id="ARBA00049598"/>
    </source>
</evidence>
<evidence type="ECO:0000256" key="6">
    <source>
        <dbReference type="ARBA" id="ARBA00049654"/>
    </source>
</evidence>
<name>A0AAE0YZT3_9GAST</name>
<dbReference type="SUPFAM" id="SSF144232">
    <property type="entry name" value="HIT/MYND zinc finger-like"/>
    <property type="match status" value="1"/>
</dbReference>
<dbReference type="GO" id="GO:0008270">
    <property type="term" value="F:zinc ion binding"/>
    <property type="evidence" value="ECO:0007669"/>
    <property type="project" value="UniProtKB-UniRule"/>
</dbReference>
<evidence type="ECO:0000256" key="7">
    <source>
        <dbReference type="PROSITE-ProRule" id="PRU00453"/>
    </source>
</evidence>
<dbReference type="PROSITE" id="PS51083">
    <property type="entry name" value="ZF_HIT"/>
    <property type="match status" value="1"/>
</dbReference>
<keyword evidence="2" id="KW-0479">Metal-binding</keyword>
<dbReference type="InterPro" id="IPR007529">
    <property type="entry name" value="Znf_HIT"/>
</dbReference>
<dbReference type="PANTHER" id="PTHR13483:SF3">
    <property type="entry name" value="BOX C_D SNORNA PROTEIN 1"/>
    <property type="match status" value="1"/>
</dbReference>
<evidence type="ECO:0000313" key="9">
    <source>
        <dbReference type="EMBL" id="KAK3760102.1"/>
    </source>
</evidence>
<dbReference type="InterPro" id="IPR051639">
    <property type="entry name" value="BCD1"/>
</dbReference>
<keyword evidence="4" id="KW-0862">Zinc</keyword>
<dbReference type="Pfam" id="PF04438">
    <property type="entry name" value="zf-HIT"/>
    <property type="match status" value="1"/>
</dbReference>
<evidence type="ECO:0000313" key="10">
    <source>
        <dbReference type="Proteomes" id="UP001283361"/>
    </source>
</evidence>
<gene>
    <name evidence="9" type="ORF">RRG08_064772</name>
</gene>
<accession>A0AAE0YZT3</accession>
<comment type="function">
    <text evidence="5">Required for box C/D snoRNAs accumulation involved in snoRNA processing, snoRNA transport to the nucleolus and ribosome biogenesis.</text>
</comment>
<evidence type="ECO:0000256" key="4">
    <source>
        <dbReference type="ARBA" id="ARBA00022833"/>
    </source>
</evidence>